<evidence type="ECO:0000256" key="7">
    <source>
        <dbReference type="ARBA" id="ARBA00023209"/>
    </source>
</evidence>
<geneLocation type="plastid" evidence="10"/>
<keyword evidence="3 9" id="KW-0812">Transmembrane</keyword>
<dbReference type="GO" id="GO:0016020">
    <property type="term" value="C:membrane"/>
    <property type="evidence" value="ECO:0007669"/>
    <property type="project" value="UniProtKB-SubCell"/>
</dbReference>
<dbReference type="PIRSF" id="PIRSF000847">
    <property type="entry name" value="Phos_ph_gly_syn"/>
    <property type="match status" value="1"/>
</dbReference>
<keyword evidence="7" id="KW-0594">Phospholipid biosynthesis</keyword>
<keyword evidence="5" id="KW-0443">Lipid metabolism</keyword>
<keyword evidence="6 9" id="KW-0472">Membrane</keyword>
<dbReference type="InterPro" id="IPR004570">
    <property type="entry name" value="Phosphatidylglycerol_P_synth"/>
</dbReference>
<name>A0A2H4ZNZ9_9EUKA</name>
<dbReference type="PANTHER" id="PTHR14269">
    <property type="entry name" value="CDP-DIACYLGLYCEROL--GLYCEROL-3-PHOSPHATE 3-PHOSPHATIDYLTRANSFERASE-RELATED"/>
    <property type="match status" value="1"/>
</dbReference>
<evidence type="ECO:0000256" key="9">
    <source>
        <dbReference type="SAM" id="Phobius"/>
    </source>
</evidence>
<evidence type="ECO:0000256" key="1">
    <source>
        <dbReference type="ARBA" id="ARBA00004141"/>
    </source>
</evidence>
<reference evidence="10" key="1">
    <citation type="submission" date="2017-10" db="EMBL/GenBank/DDBJ databases">
        <title>Paulinella longichromatophora chromatophore genome.</title>
        <authorList>
            <person name="Lhee D."/>
            <person name="Yoon H.S."/>
        </authorList>
    </citation>
    <scope>NUCLEOTIDE SEQUENCE</scope>
</reference>
<evidence type="ECO:0000256" key="2">
    <source>
        <dbReference type="ARBA" id="ARBA00022516"/>
    </source>
</evidence>
<dbReference type="EMBL" id="MG264610">
    <property type="protein sequence ID" value="AUG32265.1"/>
    <property type="molecule type" value="Genomic_DNA"/>
</dbReference>
<evidence type="ECO:0000256" key="4">
    <source>
        <dbReference type="ARBA" id="ARBA00022989"/>
    </source>
</evidence>
<sequence length="176" mass="19865">MVTLTTHRLANSLTAFRATICITILLNLQHQHRGWAWIFLLLGGITDILDGMLTRKTGATSVWGARIDPLTDKLLIFAPIIWLAYQGVLPICAIWMLFAREFLISGWRSDQKNGGPASRIGKYKTILQFISLLLLTFPFFSINPTITFLCHGTGWLLFWPAILLAFSSAFAYIKTY</sequence>
<keyword evidence="2" id="KW-0444">Lipid biosynthesis</keyword>
<dbReference type="InterPro" id="IPR043130">
    <property type="entry name" value="CDP-OH_PTrfase_TM_dom"/>
</dbReference>
<gene>
    <name evidence="10" type="primary">pgsA</name>
    <name evidence="10" type="ORF">PLO_266</name>
</gene>
<keyword evidence="10" id="KW-0934">Plastid</keyword>
<keyword evidence="8" id="KW-1208">Phospholipid metabolism</keyword>
<feature type="transmembrane region" description="Helical" evidence="9">
    <location>
        <begin position="155"/>
        <end position="173"/>
    </location>
</feature>
<dbReference type="Pfam" id="PF01066">
    <property type="entry name" value="CDP-OH_P_transf"/>
    <property type="match status" value="1"/>
</dbReference>
<dbReference type="InterPro" id="IPR000462">
    <property type="entry name" value="CDP-OH_P_trans"/>
</dbReference>
<evidence type="ECO:0000256" key="3">
    <source>
        <dbReference type="ARBA" id="ARBA00022692"/>
    </source>
</evidence>
<keyword evidence="4 9" id="KW-1133">Transmembrane helix</keyword>
<dbReference type="PANTHER" id="PTHR14269:SF62">
    <property type="entry name" value="CDP-DIACYLGLYCEROL--GLYCEROL-3-PHOSPHATE 3-PHOSPHATIDYLTRANSFERASE 1, CHLOROPLASTIC"/>
    <property type="match status" value="1"/>
</dbReference>
<dbReference type="GO" id="GO:0008444">
    <property type="term" value="F:CDP-diacylglycerol-glycerol-3-phosphate 3-phosphatidyltransferase activity"/>
    <property type="evidence" value="ECO:0007669"/>
    <property type="project" value="InterPro"/>
</dbReference>
<accession>A0A2H4ZNZ9</accession>
<dbReference type="AlphaFoldDB" id="A0A2H4ZNZ9"/>
<dbReference type="InterPro" id="IPR050324">
    <property type="entry name" value="CDP-alcohol_PTase-I"/>
</dbReference>
<feature type="transmembrane region" description="Helical" evidence="9">
    <location>
        <begin position="35"/>
        <end position="54"/>
    </location>
</feature>
<dbReference type="GO" id="GO:0046474">
    <property type="term" value="P:glycerophospholipid biosynthetic process"/>
    <property type="evidence" value="ECO:0007669"/>
    <property type="project" value="TreeGrafter"/>
</dbReference>
<evidence type="ECO:0000256" key="8">
    <source>
        <dbReference type="ARBA" id="ARBA00023264"/>
    </source>
</evidence>
<organism evidence="10">
    <name type="scientific">Paulinella longichromatophora</name>
    <dbReference type="NCBI Taxonomy" id="1708747"/>
    <lineage>
        <taxon>Eukaryota</taxon>
        <taxon>Sar</taxon>
        <taxon>Rhizaria</taxon>
        <taxon>Cercozoa</taxon>
        <taxon>Imbricatea</taxon>
        <taxon>Silicofilosea</taxon>
        <taxon>Euglyphida</taxon>
        <taxon>Paulinellidae</taxon>
        <taxon>Paulinella</taxon>
    </lineage>
</organism>
<evidence type="ECO:0000256" key="6">
    <source>
        <dbReference type="ARBA" id="ARBA00023136"/>
    </source>
</evidence>
<proteinExistence type="predicted"/>
<evidence type="ECO:0000256" key="5">
    <source>
        <dbReference type="ARBA" id="ARBA00023098"/>
    </source>
</evidence>
<feature type="transmembrane region" description="Helical" evidence="9">
    <location>
        <begin position="126"/>
        <end position="149"/>
    </location>
</feature>
<keyword evidence="10" id="KW-0808">Transferase</keyword>
<feature type="transmembrane region" description="Helical" evidence="9">
    <location>
        <begin position="74"/>
        <end position="98"/>
    </location>
</feature>
<evidence type="ECO:0000313" key="10">
    <source>
        <dbReference type="EMBL" id="AUG32265.1"/>
    </source>
</evidence>
<dbReference type="Gene3D" id="1.20.120.1760">
    <property type="match status" value="1"/>
</dbReference>
<protein>
    <submittedName>
        <fullName evidence="10">CDP-diacylglycerol-glycerol-3-phosphate 3-phosphatidyltransferase</fullName>
    </submittedName>
</protein>
<comment type="subcellular location">
    <subcellularLocation>
        <location evidence="1">Membrane</location>
        <topology evidence="1">Multi-pass membrane protein</topology>
    </subcellularLocation>
</comment>